<dbReference type="PANTHER" id="PTHR33258:SF1">
    <property type="entry name" value="TRANSPOSASE INSL FOR INSERTION SEQUENCE ELEMENT IS186A-RELATED"/>
    <property type="match status" value="1"/>
</dbReference>
<dbReference type="EMBL" id="BARW01031253">
    <property type="protein sequence ID" value="GAJ14515.1"/>
    <property type="molecule type" value="Genomic_DNA"/>
</dbReference>
<dbReference type="Pfam" id="PF14294">
    <property type="entry name" value="DUF4372"/>
    <property type="match status" value="1"/>
</dbReference>
<comment type="caution">
    <text evidence="3">The sequence shown here is derived from an EMBL/GenBank/DDBJ whole genome shotgun (WGS) entry which is preliminary data.</text>
</comment>
<dbReference type="Pfam" id="PF01609">
    <property type="entry name" value="DDE_Tnp_1"/>
    <property type="match status" value="1"/>
</dbReference>
<feature type="non-terminal residue" evidence="3">
    <location>
        <position position="212"/>
    </location>
</feature>
<dbReference type="GO" id="GO:0004803">
    <property type="term" value="F:transposase activity"/>
    <property type="evidence" value="ECO:0007669"/>
    <property type="project" value="InterPro"/>
</dbReference>
<accession>X1VVE0</accession>
<proteinExistence type="predicted"/>
<protein>
    <recommendedName>
        <fullName evidence="4">DUF4372 domain-containing protein</fullName>
    </recommendedName>
</protein>
<evidence type="ECO:0000259" key="2">
    <source>
        <dbReference type="Pfam" id="PF14294"/>
    </source>
</evidence>
<dbReference type="GO" id="GO:0006313">
    <property type="term" value="P:DNA transposition"/>
    <property type="evidence" value="ECO:0007669"/>
    <property type="project" value="InterPro"/>
</dbReference>
<reference evidence="3" key="1">
    <citation type="journal article" date="2014" name="Front. Microbiol.">
        <title>High frequency of phylogenetically diverse reductive dehalogenase-homologous genes in deep subseafloor sedimentary metagenomes.</title>
        <authorList>
            <person name="Kawai M."/>
            <person name="Futagami T."/>
            <person name="Toyoda A."/>
            <person name="Takaki Y."/>
            <person name="Nishi S."/>
            <person name="Hori S."/>
            <person name="Arai W."/>
            <person name="Tsubouchi T."/>
            <person name="Morono Y."/>
            <person name="Uchiyama I."/>
            <person name="Ito T."/>
            <person name="Fujiyama A."/>
            <person name="Inagaki F."/>
            <person name="Takami H."/>
        </authorList>
    </citation>
    <scope>NUCLEOTIDE SEQUENCE</scope>
    <source>
        <strain evidence="3">Expedition CK06-06</strain>
    </source>
</reference>
<evidence type="ECO:0000259" key="1">
    <source>
        <dbReference type="Pfam" id="PF01609"/>
    </source>
</evidence>
<name>X1VVE0_9ZZZZ</name>
<dbReference type="InterPro" id="IPR025399">
    <property type="entry name" value="DUF4372"/>
</dbReference>
<dbReference type="AlphaFoldDB" id="X1VVE0"/>
<dbReference type="PANTHER" id="PTHR33258">
    <property type="entry name" value="TRANSPOSASE INSL FOR INSERTION SEQUENCE ELEMENT IS186A-RELATED"/>
    <property type="match status" value="1"/>
</dbReference>
<evidence type="ECO:0000313" key="3">
    <source>
        <dbReference type="EMBL" id="GAJ14515.1"/>
    </source>
</evidence>
<feature type="domain" description="DUF4372" evidence="2">
    <location>
        <begin position="4"/>
        <end position="76"/>
    </location>
</feature>
<dbReference type="InterPro" id="IPR002559">
    <property type="entry name" value="Transposase_11"/>
</dbReference>
<organism evidence="3">
    <name type="scientific">marine sediment metagenome</name>
    <dbReference type="NCBI Taxonomy" id="412755"/>
    <lineage>
        <taxon>unclassified sequences</taxon>
        <taxon>metagenomes</taxon>
        <taxon>ecological metagenomes</taxon>
    </lineage>
</organism>
<gene>
    <name evidence="3" type="ORF">S12H4_49758</name>
</gene>
<sequence length="212" mass="24646">MHSGKIVFSQIMDFLPMYEFRKCVTRYQGNYHIKTFSCLDQFLCMAFAQLTYRESLRDIEVCLRSLQNKLYHMGIRSKVSRSTLSDANEKRDWRIYADFALVLIHIARNLYSNDEFGVELDNTVYALDSTTIDLCLSLFPWARFRQRKGAVKMHTLLDLRGNIPSFIEITDGKVHDVNILDDLIPEPGSFRRLYTQLSRLDLARAPCPCSTV</sequence>
<dbReference type="GO" id="GO:0003677">
    <property type="term" value="F:DNA binding"/>
    <property type="evidence" value="ECO:0007669"/>
    <property type="project" value="InterPro"/>
</dbReference>
<evidence type="ECO:0008006" key="4">
    <source>
        <dbReference type="Google" id="ProtNLM"/>
    </source>
</evidence>
<feature type="domain" description="Transposase IS4-like" evidence="1">
    <location>
        <begin position="122"/>
        <end position="184"/>
    </location>
</feature>